<evidence type="ECO:0000256" key="1">
    <source>
        <dbReference type="SAM" id="MobiDB-lite"/>
    </source>
</evidence>
<name>A0AAD7RUD6_9TELE</name>
<comment type="caution">
    <text evidence="2">The sequence shown here is derived from an EMBL/GenBank/DDBJ whole genome shotgun (WGS) entry which is preliminary data.</text>
</comment>
<organism evidence="2 3">
    <name type="scientific">Aldrovandia affinis</name>
    <dbReference type="NCBI Taxonomy" id="143900"/>
    <lineage>
        <taxon>Eukaryota</taxon>
        <taxon>Metazoa</taxon>
        <taxon>Chordata</taxon>
        <taxon>Craniata</taxon>
        <taxon>Vertebrata</taxon>
        <taxon>Euteleostomi</taxon>
        <taxon>Actinopterygii</taxon>
        <taxon>Neopterygii</taxon>
        <taxon>Teleostei</taxon>
        <taxon>Notacanthiformes</taxon>
        <taxon>Halosauridae</taxon>
        <taxon>Aldrovandia</taxon>
    </lineage>
</organism>
<feature type="region of interest" description="Disordered" evidence="1">
    <location>
        <begin position="35"/>
        <end position="91"/>
    </location>
</feature>
<evidence type="ECO:0000313" key="2">
    <source>
        <dbReference type="EMBL" id="KAJ8390395.1"/>
    </source>
</evidence>
<accession>A0AAD7RUD6</accession>
<reference evidence="2" key="1">
    <citation type="journal article" date="2023" name="Science">
        <title>Genome structures resolve the early diversification of teleost fishes.</title>
        <authorList>
            <person name="Parey E."/>
            <person name="Louis A."/>
            <person name="Montfort J."/>
            <person name="Bouchez O."/>
            <person name="Roques C."/>
            <person name="Iampietro C."/>
            <person name="Lluch J."/>
            <person name="Castinel A."/>
            <person name="Donnadieu C."/>
            <person name="Desvignes T."/>
            <person name="Floi Bucao C."/>
            <person name="Jouanno E."/>
            <person name="Wen M."/>
            <person name="Mejri S."/>
            <person name="Dirks R."/>
            <person name="Jansen H."/>
            <person name="Henkel C."/>
            <person name="Chen W.J."/>
            <person name="Zahm M."/>
            <person name="Cabau C."/>
            <person name="Klopp C."/>
            <person name="Thompson A.W."/>
            <person name="Robinson-Rechavi M."/>
            <person name="Braasch I."/>
            <person name="Lecointre G."/>
            <person name="Bobe J."/>
            <person name="Postlethwait J.H."/>
            <person name="Berthelot C."/>
            <person name="Roest Crollius H."/>
            <person name="Guiguen Y."/>
        </authorList>
    </citation>
    <scope>NUCLEOTIDE SEQUENCE</scope>
    <source>
        <strain evidence="2">NC1722</strain>
    </source>
</reference>
<proteinExistence type="predicted"/>
<evidence type="ECO:0000313" key="3">
    <source>
        <dbReference type="Proteomes" id="UP001221898"/>
    </source>
</evidence>
<gene>
    <name evidence="2" type="ORF">AAFF_G00107890</name>
</gene>
<protein>
    <submittedName>
        <fullName evidence="2">Uncharacterized protein</fullName>
    </submittedName>
</protein>
<dbReference type="AlphaFoldDB" id="A0AAD7RUD6"/>
<sequence>MKHCCLPRKDTSCAPHWPAFGTPEGRMVRQTARLPAGDGSSRSVPLRRHAVPGRPRAAPDVWPGAPQTGGRGDTSGAEISAGRAARPGSTPHTLRVLLPAMFWGEMEKSLEVCFRISAPFSEMYTRYSESEYTGRDLRGTAEK</sequence>
<dbReference type="EMBL" id="JAINUG010000170">
    <property type="protein sequence ID" value="KAJ8390395.1"/>
    <property type="molecule type" value="Genomic_DNA"/>
</dbReference>
<dbReference type="Proteomes" id="UP001221898">
    <property type="component" value="Unassembled WGS sequence"/>
</dbReference>
<keyword evidence="3" id="KW-1185">Reference proteome</keyword>